<evidence type="ECO:0000256" key="5">
    <source>
        <dbReference type="ARBA" id="ARBA00023157"/>
    </source>
</evidence>
<evidence type="ECO:0000256" key="8">
    <source>
        <dbReference type="SAM" id="SignalP"/>
    </source>
</evidence>
<evidence type="ECO:0000256" key="6">
    <source>
        <dbReference type="RuleBase" id="RU363034"/>
    </source>
</evidence>
<dbReference type="GO" id="GO:0008236">
    <property type="term" value="F:serine-type peptidase activity"/>
    <property type="evidence" value="ECO:0007669"/>
    <property type="project" value="UniProtKB-KW"/>
</dbReference>
<dbReference type="AlphaFoldDB" id="A0ABD2P994"/>
<dbReference type="PROSITE" id="PS00134">
    <property type="entry name" value="TRYPSIN_HIS"/>
    <property type="match status" value="1"/>
</dbReference>
<feature type="signal peptide" evidence="8">
    <location>
        <begin position="1"/>
        <end position="18"/>
    </location>
</feature>
<dbReference type="InterPro" id="IPR018114">
    <property type="entry name" value="TRYPSIN_HIS"/>
</dbReference>
<keyword evidence="11" id="KW-1185">Reference proteome</keyword>
<dbReference type="InterPro" id="IPR043504">
    <property type="entry name" value="Peptidase_S1_PA_chymotrypsin"/>
</dbReference>
<evidence type="ECO:0000313" key="11">
    <source>
        <dbReference type="Proteomes" id="UP001516400"/>
    </source>
</evidence>
<dbReference type="InterPro" id="IPR001314">
    <property type="entry name" value="Peptidase_S1A"/>
</dbReference>
<keyword evidence="7" id="KW-0472">Membrane</keyword>
<accession>A0ABD2P994</accession>
<keyword evidence="2 6" id="KW-0645">Protease</keyword>
<evidence type="ECO:0000256" key="4">
    <source>
        <dbReference type="ARBA" id="ARBA00022825"/>
    </source>
</evidence>
<dbReference type="Gene3D" id="2.40.10.10">
    <property type="entry name" value="Trypsin-like serine proteases"/>
    <property type="match status" value="1"/>
</dbReference>
<evidence type="ECO:0000259" key="9">
    <source>
        <dbReference type="PROSITE" id="PS50240"/>
    </source>
</evidence>
<keyword evidence="5" id="KW-1015">Disulfide bond</keyword>
<dbReference type="EMBL" id="JABFTP020000185">
    <property type="protein sequence ID" value="KAL3287538.1"/>
    <property type="molecule type" value="Genomic_DNA"/>
</dbReference>
<dbReference type="InterPro" id="IPR033116">
    <property type="entry name" value="TRYPSIN_SER"/>
</dbReference>
<dbReference type="SMART" id="SM00020">
    <property type="entry name" value="Tryp_SPc"/>
    <property type="match status" value="1"/>
</dbReference>
<keyword evidence="7" id="KW-0812">Transmembrane</keyword>
<feature type="chain" id="PRO_5044799710" description="Peptidase S1 domain-containing protein" evidence="8">
    <location>
        <begin position="19"/>
        <end position="345"/>
    </location>
</feature>
<evidence type="ECO:0000256" key="1">
    <source>
        <dbReference type="ARBA" id="ARBA00007664"/>
    </source>
</evidence>
<comment type="similarity">
    <text evidence="1">Belongs to the peptidase S1 family.</text>
</comment>
<dbReference type="PROSITE" id="PS00135">
    <property type="entry name" value="TRYPSIN_SER"/>
    <property type="match status" value="1"/>
</dbReference>
<keyword evidence="8" id="KW-0732">Signal</keyword>
<dbReference type="InterPro" id="IPR009003">
    <property type="entry name" value="Peptidase_S1_PA"/>
</dbReference>
<evidence type="ECO:0000256" key="7">
    <source>
        <dbReference type="SAM" id="Phobius"/>
    </source>
</evidence>
<comment type="caution">
    <text evidence="10">The sequence shown here is derived from an EMBL/GenBank/DDBJ whole genome shotgun (WGS) entry which is preliminary data.</text>
</comment>
<organism evidence="10 11">
    <name type="scientific">Cryptolaemus montrouzieri</name>
    <dbReference type="NCBI Taxonomy" id="559131"/>
    <lineage>
        <taxon>Eukaryota</taxon>
        <taxon>Metazoa</taxon>
        <taxon>Ecdysozoa</taxon>
        <taxon>Arthropoda</taxon>
        <taxon>Hexapoda</taxon>
        <taxon>Insecta</taxon>
        <taxon>Pterygota</taxon>
        <taxon>Neoptera</taxon>
        <taxon>Endopterygota</taxon>
        <taxon>Coleoptera</taxon>
        <taxon>Polyphaga</taxon>
        <taxon>Cucujiformia</taxon>
        <taxon>Coccinelloidea</taxon>
        <taxon>Coccinellidae</taxon>
        <taxon>Scymninae</taxon>
        <taxon>Scymnini</taxon>
        <taxon>Cryptolaemus</taxon>
    </lineage>
</organism>
<name>A0ABD2P994_9CUCU</name>
<dbReference type="FunFam" id="2.40.10.10:FF:000068">
    <property type="entry name" value="transmembrane protease serine 2"/>
    <property type="match status" value="1"/>
</dbReference>
<dbReference type="PANTHER" id="PTHR24276">
    <property type="entry name" value="POLYSERASE-RELATED"/>
    <property type="match status" value="1"/>
</dbReference>
<evidence type="ECO:0000256" key="3">
    <source>
        <dbReference type="ARBA" id="ARBA00022801"/>
    </source>
</evidence>
<evidence type="ECO:0000313" key="10">
    <source>
        <dbReference type="EMBL" id="KAL3287538.1"/>
    </source>
</evidence>
<dbReference type="Pfam" id="PF00089">
    <property type="entry name" value="Trypsin"/>
    <property type="match status" value="1"/>
</dbReference>
<dbReference type="SUPFAM" id="SSF50494">
    <property type="entry name" value="Trypsin-like serine proteases"/>
    <property type="match status" value="1"/>
</dbReference>
<evidence type="ECO:0000256" key="2">
    <source>
        <dbReference type="ARBA" id="ARBA00022670"/>
    </source>
</evidence>
<gene>
    <name evidence="10" type="ORF">HHI36_002006</name>
</gene>
<dbReference type="GO" id="GO:0006508">
    <property type="term" value="P:proteolysis"/>
    <property type="evidence" value="ECO:0007669"/>
    <property type="project" value="UniProtKB-KW"/>
</dbReference>
<dbReference type="Proteomes" id="UP001516400">
    <property type="component" value="Unassembled WGS sequence"/>
</dbReference>
<dbReference type="InterPro" id="IPR050430">
    <property type="entry name" value="Peptidase_S1"/>
</dbReference>
<proteinExistence type="inferred from homology"/>
<feature type="domain" description="Peptidase S1" evidence="9">
    <location>
        <begin position="62"/>
        <end position="304"/>
    </location>
</feature>
<feature type="transmembrane region" description="Helical" evidence="7">
    <location>
        <begin position="328"/>
        <end position="344"/>
    </location>
</feature>
<reference evidence="10 11" key="1">
    <citation type="journal article" date="2021" name="BMC Biol.">
        <title>Horizontally acquired antibacterial genes associated with adaptive radiation of ladybird beetles.</title>
        <authorList>
            <person name="Li H.S."/>
            <person name="Tang X.F."/>
            <person name="Huang Y.H."/>
            <person name="Xu Z.Y."/>
            <person name="Chen M.L."/>
            <person name="Du X.Y."/>
            <person name="Qiu B.Y."/>
            <person name="Chen P.T."/>
            <person name="Zhang W."/>
            <person name="Slipinski A."/>
            <person name="Escalona H.E."/>
            <person name="Waterhouse R.M."/>
            <person name="Zwick A."/>
            <person name="Pang H."/>
        </authorList>
    </citation>
    <scope>NUCLEOTIDE SEQUENCE [LARGE SCALE GENOMIC DNA]</scope>
    <source>
        <strain evidence="10">SYSU2018</strain>
    </source>
</reference>
<dbReference type="CDD" id="cd00190">
    <property type="entry name" value="Tryp_SPc"/>
    <property type="match status" value="1"/>
</dbReference>
<sequence length="345" mass="38545">MSYQNCLALLLLIYQSQALNRTEIHSTPTTISTTKTSKQHITTSTPKSTTIPLNIPGAPRRIVGGSNCGVEKYPFIVSLRRLKSLSHFCGGTLFRPNWVITAAHCLAAHANEPKLFSVIAGISQINQLGLQRISVKKIFIHPEFDEETFDNDIAMIYLEHAFLITESVMPIEIPAHVIHEDIFTVCPEATTIGWGWHNETQPRHIENGSIPHIPVMQCVINLPVLSDEQCRNARAGLHLRPNIFCTMASTWENICQGDSGGPLLCNNLQLGVISRGYTCTEPEDTPGYYTRIDRVLNFIKECLAGNVSHSRMLNHADLEDAAIVIRNNSFYSHVFVVLILYFIIV</sequence>
<dbReference type="PRINTS" id="PR00722">
    <property type="entry name" value="CHYMOTRYPSIN"/>
</dbReference>
<dbReference type="PANTHER" id="PTHR24276:SF96">
    <property type="entry name" value="PEPTIDASE S1 DOMAIN-CONTAINING PROTEIN"/>
    <property type="match status" value="1"/>
</dbReference>
<dbReference type="InterPro" id="IPR001254">
    <property type="entry name" value="Trypsin_dom"/>
</dbReference>
<keyword evidence="3 6" id="KW-0378">Hydrolase</keyword>
<keyword evidence="7" id="KW-1133">Transmembrane helix</keyword>
<dbReference type="PROSITE" id="PS50240">
    <property type="entry name" value="TRYPSIN_DOM"/>
    <property type="match status" value="1"/>
</dbReference>
<keyword evidence="4 6" id="KW-0720">Serine protease</keyword>
<protein>
    <recommendedName>
        <fullName evidence="9">Peptidase S1 domain-containing protein</fullName>
    </recommendedName>
</protein>